<comment type="caution">
    <text evidence="9">Lacks conserved residue(s) required for the propagation of feature annotation.</text>
</comment>
<dbReference type="Pfam" id="PF01252">
    <property type="entry name" value="Peptidase_A8"/>
    <property type="match status" value="1"/>
</dbReference>
<keyword evidence="4 9" id="KW-0812">Transmembrane</keyword>
<feature type="transmembrane region" description="Helical" evidence="9">
    <location>
        <begin position="143"/>
        <end position="169"/>
    </location>
</feature>
<dbReference type="PANTHER" id="PTHR33695">
    <property type="entry name" value="LIPOPROTEIN SIGNAL PEPTIDASE"/>
    <property type="match status" value="1"/>
</dbReference>
<evidence type="ECO:0000313" key="11">
    <source>
        <dbReference type="EMBL" id="HIU90952.1"/>
    </source>
</evidence>
<reference evidence="11" key="2">
    <citation type="journal article" date="2021" name="PeerJ">
        <title>Extensive microbial diversity within the chicken gut microbiome revealed by metagenomics and culture.</title>
        <authorList>
            <person name="Gilroy R."/>
            <person name="Ravi A."/>
            <person name="Getino M."/>
            <person name="Pursley I."/>
            <person name="Horton D.L."/>
            <person name="Alikhan N.F."/>
            <person name="Baker D."/>
            <person name="Gharbi K."/>
            <person name="Hall N."/>
            <person name="Watson M."/>
            <person name="Adriaenssens E.M."/>
            <person name="Foster-Nyarko E."/>
            <person name="Jarju S."/>
            <person name="Secka A."/>
            <person name="Antonio M."/>
            <person name="Oren A."/>
            <person name="Chaudhuri R.R."/>
            <person name="La Ragione R."/>
            <person name="Hildebrand F."/>
            <person name="Pallen M.J."/>
        </authorList>
    </citation>
    <scope>NUCLEOTIDE SEQUENCE</scope>
    <source>
        <strain evidence="11">ChiHjej12B11-7776</strain>
    </source>
</reference>
<feature type="active site" evidence="9">
    <location>
        <position position="137"/>
    </location>
</feature>
<comment type="subcellular location">
    <subcellularLocation>
        <location evidence="9">Cell membrane</location>
        <topology evidence="9">Multi-pass membrane protein</topology>
    </subcellularLocation>
</comment>
<keyword evidence="2 9" id="KW-1003">Cell membrane</keyword>
<protein>
    <recommendedName>
        <fullName evidence="9">Lipoprotein signal peptidase</fullName>
        <ecNumber evidence="9">3.4.23.36</ecNumber>
    </recommendedName>
    <alternativeName>
        <fullName evidence="9">Prolipoprotein signal peptidase</fullName>
    </alternativeName>
    <alternativeName>
        <fullName evidence="9">Signal peptidase II</fullName>
        <shortName evidence="9">SPase II</shortName>
    </alternativeName>
</protein>
<feature type="transmembrane region" description="Helical" evidence="9">
    <location>
        <begin position="75"/>
        <end position="93"/>
    </location>
</feature>
<evidence type="ECO:0000256" key="6">
    <source>
        <dbReference type="ARBA" id="ARBA00022801"/>
    </source>
</evidence>
<reference evidence="11" key="1">
    <citation type="submission" date="2020-10" db="EMBL/GenBank/DDBJ databases">
        <authorList>
            <person name="Gilroy R."/>
        </authorList>
    </citation>
    <scope>NUCLEOTIDE SEQUENCE</scope>
    <source>
        <strain evidence="11">ChiHjej12B11-7776</strain>
    </source>
</reference>
<dbReference type="AlphaFoldDB" id="A0A9D1MXE6"/>
<organism evidence="11 12">
    <name type="scientific">Candidatus Fimimonas merdipullorum</name>
    <dbReference type="NCBI Taxonomy" id="2840822"/>
    <lineage>
        <taxon>Bacteria</taxon>
        <taxon>Pseudomonadati</taxon>
        <taxon>Myxococcota</taxon>
        <taxon>Myxococcia</taxon>
        <taxon>Myxococcales</taxon>
        <taxon>Cystobacterineae</taxon>
        <taxon>Myxococcaceae</taxon>
        <taxon>Myxococcaceae incertae sedis</taxon>
        <taxon>Candidatus Fimimonas</taxon>
    </lineage>
</organism>
<dbReference type="NCBIfam" id="TIGR00077">
    <property type="entry name" value="lspA"/>
    <property type="match status" value="1"/>
</dbReference>
<comment type="caution">
    <text evidence="11">The sequence shown here is derived from an EMBL/GenBank/DDBJ whole genome shotgun (WGS) entry which is preliminary data.</text>
</comment>
<evidence type="ECO:0000256" key="5">
    <source>
        <dbReference type="ARBA" id="ARBA00022750"/>
    </source>
</evidence>
<evidence type="ECO:0000256" key="4">
    <source>
        <dbReference type="ARBA" id="ARBA00022692"/>
    </source>
</evidence>
<keyword evidence="7 9" id="KW-1133">Transmembrane helix</keyword>
<comment type="pathway">
    <text evidence="9">Protein modification; lipoprotein biosynthesis (signal peptide cleavage).</text>
</comment>
<keyword evidence="3 9" id="KW-0645">Protease</keyword>
<dbReference type="EC" id="3.4.23.36" evidence="9"/>
<feature type="active site" evidence="9">
    <location>
        <position position="152"/>
    </location>
</feature>
<evidence type="ECO:0000256" key="9">
    <source>
        <dbReference type="HAMAP-Rule" id="MF_00161"/>
    </source>
</evidence>
<evidence type="ECO:0000313" key="12">
    <source>
        <dbReference type="Proteomes" id="UP000886852"/>
    </source>
</evidence>
<evidence type="ECO:0000256" key="1">
    <source>
        <dbReference type="ARBA" id="ARBA00006139"/>
    </source>
</evidence>
<dbReference type="Proteomes" id="UP000886852">
    <property type="component" value="Unassembled WGS sequence"/>
</dbReference>
<evidence type="ECO:0000256" key="7">
    <source>
        <dbReference type="ARBA" id="ARBA00022989"/>
    </source>
</evidence>
<dbReference type="PRINTS" id="PR00781">
    <property type="entry name" value="LIPOSIGPTASE"/>
</dbReference>
<dbReference type="GO" id="GO:0004190">
    <property type="term" value="F:aspartic-type endopeptidase activity"/>
    <property type="evidence" value="ECO:0007669"/>
    <property type="project" value="UniProtKB-UniRule"/>
</dbReference>
<dbReference type="InterPro" id="IPR001872">
    <property type="entry name" value="Peptidase_A8"/>
</dbReference>
<dbReference type="GO" id="GO:0005886">
    <property type="term" value="C:plasma membrane"/>
    <property type="evidence" value="ECO:0007669"/>
    <property type="project" value="UniProtKB-SubCell"/>
</dbReference>
<keyword evidence="6 9" id="KW-0378">Hydrolase</keyword>
<feature type="transmembrane region" description="Helical" evidence="9">
    <location>
        <begin position="105"/>
        <end position="123"/>
    </location>
</feature>
<gene>
    <name evidence="9 11" type="primary">lspA</name>
    <name evidence="11" type="ORF">IAC72_02940</name>
</gene>
<dbReference type="EMBL" id="DVOC01000053">
    <property type="protein sequence ID" value="HIU90952.1"/>
    <property type="molecule type" value="Genomic_DNA"/>
</dbReference>
<name>A0A9D1MXE6_9BACT</name>
<dbReference type="PROSITE" id="PS51257">
    <property type="entry name" value="PROKAR_LIPOPROTEIN"/>
    <property type="match status" value="1"/>
</dbReference>
<comment type="function">
    <text evidence="9">This protein specifically catalyzes the removal of signal peptides from prolipoproteins.</text>
</comment>
<evidence type="ECO:0000256" key="3">
    <source>
        <dbReference type="ARBA" id="ARBA00022670"/>
    </source>
</evidence>
<dbReference type="HAMAP" id="MF_00161">
    <property type="entry name" value="LspA"/>
    <property type="match status" value="1"/>
</dbReference>
<dbReference type="PANTHER" id="PTHR33695:SF1">
    <property type="entry name" value="LIPOPROTEIN SIGNAL PEPTIDASE"/>
    <property type="match status" value="1"/>
</dbReference>
<evidence type="ECO:0000256" key="8">
    <source>
        <dbReference type="ARBA" id="ARBA00023136"/>
    </source>
</evidence>
<proteinExistence type="inferred from homology"/>
<keyword evidence="8 9" id="KW-0472">Membrane</keyword>
<comment type="similarity">
    <text evidence="1 9 10">Belongs to the peptidase A8 family.</text>
</comment>
<evidence type="ECO:0000256" key="2">
    <source>
        <dbReference type="ARBA" id="ARBA00022475"/>
    </source>
</evidence>
<sequence length="200" mass="21913">MKRKILSKKLFILVYAAVALACVLLDQLTKLWIFEGTLQGTAGNSVNVIGDFLRFYAVYNEGSAFGLGQSDSANVLFFVITVVGLPLFCFLLWRSRTRSVCGQIGFAFFIGGTIGNAIDRFFVQAEPGMFFSGKVRDFISFSIFPPVFNVADSFLVIGVILAMIAILFLDPDGLLAMVREERRAKKAGGGKEDGADDENH</sequence>
<dbReference type="GO" id="GO:0006508">
    <property type="term" value="P:proteolysis"/>
    <property type="evidence" value="ECO:0007669"/>
    <property type="project" value="UniProtKB-KW"/>
</dbReference>
<comment type="catalytic activity">
    <reaction evidence="9">
        <text>Release of signal peptides from bacterial membrane prolipoproteins. Hydrolyzes -Xaa-Yaa-Zaa-|-(S,diacylglyceryl)Cys-, in which Xaa is hydrophobic (preferably Leu), and Yaa (Ala or Ser) and Zaa (Gly or Ala) have small, neutral side chains.</text>
        <dbReference type="EC" id="3.4.23.36"/>
    </reaction>
</comment>
<keyword evidence="5 9" id="KW-0064">Aspartyl protease</keyword>
<evidence type="ECO:0000256" key="10">
    <source>
        <dbReference type="RuleBase" id="RU004181"/>
    </source>
</evidence>
<accession>A0A9D1MXE6</accession>